<dbReference type="Proteomes" id="UP000013782">
    <property type="component" value="Unassembled WGS sequence"/>
</dbReference>
<dbReference type="HOGENOM" id="CLU_024920_1_0_9"/>
<dbReference type="PANTHER" id="PTHR30576:SF10">
    <property type="entry name" value="SLL5057 PROTEIN"/>
    <property type="match status" value="1"/>
</dbReference>
<accession>R2T0M6</accession>
<protein>
    <recommendedName>
        <fullName evidence="3">Bacterial sugar transferase domain-containing protein</fullName>
    </recommendedName>
</protein>
<evidence type="ECO:0000313" key="4">
    <source>
        <dbReference type="EMBL" id="EOH93809.1"/>
    </source>
</evidence>
<sequence>MYLKKERELLDIEESVGRIYQKEADIKQVILKEQFSYQLIKRGIDIIGSILGLLVFLPIMLVIFFAIKVEDGGSVFFAQVRVGKGGKRFLMYKIRSMCMDAEKRMEEVQEKNEIQGPMFKMKNDPRITKVGKFIRKSSLDELPQLLNVLLGNMSLVGPRPPLPREVADYDAYEMQRLFVKPGCSGLWQISGRSDLHFSDMVKLDLQYIENRSLRLDFKIILKTFLVFFSSNGAY</sequence>
<comment type="similarity">
    <text evidence="1">Belongs to the bacterial sugar transferase family.</text>
</comment>
<dbReference type="EMBL" id="AJAQ01000016">
    <property type="protein sequence ID" value="EOH93809.1"/>
    <property type="molecule type" value="Genomic_DNA"/>
</dbReference>
<reference evidence="4 5" key="1">
    <citation type="submission" date="2013-02" db="EMBL/GenBank/DDBJ databases">
        <title>The Genome Sequence of Enterococcus pallens BAA-351.</title>
        <authorList>
            <consortium name="The Broad Institute Genome Sequencing Platform"/>
            <consortium name="The Broad Institute Genome Sequencing Center for Infectious Disease"/>
            <person name="Earl A.M."/>
            <person name="Gilmore M.S."/>
            <person name="Lebreton F."/>
            <person name="Walker B."/>
            <person name="Young S.K."/>
            <person name="Zeng Q."/>
            <person name="Gargeya S."/>
            <person name="Fitzgerald M."/>
            <person name="Haas B."/>
            <person name="Abouelleil A."/>
            <person name="Alvarado L."/>
            <person name="Arachchi H.M."/>
            <person name="Berlin A.M."/>
            <person name="Chapman S.B."/>
            <person name="Dewar J."/>
            <person name="Goldberg J."/>
            <person name="Griggs A."/>
            <person name="Gujja S."/>
            <person name="Hansen M."/>
            <person name="Howarth C."/>
            <person name="Imamovic A."/>
            <person name="Larimer J."/>
            <person name="McCowan C."/>
            <person name="Murphy C."/>
            <person name="Neiman D."/>
            <person name="Pearson M."/>
            <person name="Priest M."/>
            <person name="Roberts A."/>
            <person name="Saif S."/>
            <person name="Shea T."/>
            <person name="Sisk P."/>
            <person name="Sykes S."/>
            <person name="Wortman J."/>
            <person name="Nusbaum C."/>
            <person name="Birren B."/>
        </authorList>
    </citation>
    <scope>NUCLEOTIDE SEQUENCE [LARGE SCALE GENOMIC DNA]</scope>
    <source>
        <strain evidence="4 5">ATCC BAA-351</strain>
    </source>
</reference>
<dbReference type="eggNOG" id="COG2148">
    <property type="taxonomic scope" value="Bacteria"/>
</dbReference>
<dbReference type="GO" id="GO:0016780">
    <property type="term" value="F:phosphotransferase activity, for other substituted phosphate groups"/>
    <property type="evidence" value="ECO:0007669"/>
    <property type="project" value="TreeGrafter"/>
</dbReference>
<comment type="caution">
    <text evidence="4">The sequence shown here is derived from an EMBL/GenBank/DDBJ whole genome shotgun (WGS) entry which is preliminary data.</text>
</comment>
<dbReference type="PANTHER" id="PTHR30576">
    <property type="entry name" value="COLANIC BIOSYNTHESIS UDP-GLUCOSE LIPID CARRIER TRANSFERASE"/>
    <property type="match status" value="1"/>
</dbReference>
<feature type="domain" description="Bacterial sugar transferase" evidence="3">
    <location>
        <begin position="41"/>
        <end position="228"/>
    </location>
</feature>
<keyword evidence="2" id="KW-1133">Transmembrane helix</keyword>
<organism evidence="4 5">
    <name type="scientific">Enterococcus pallens ATCC BAA-351</name>
    <dbReference type="NCBI Taxonomy" id="1158607"/>
    <lineage>
        <taxon>Bacteria</taxon>
        <taxon>Bacillati</taxon>
        <taxon>Bacillota</taxon>
        <taxon>Bacilli</taxon>
        <taxon>Lactobacillales</taxon>
        <taxon>Enterococcaceae</taxon>
        <taxon>Enterococcus</taxon>
    </lineage>
</organism>
<evidence type="ECO:0000256" key="2">
    <source>
        <dbReference type="SAM" id="Phobius"/>
    </source>
</evidence>
<name>R2T0M6_9ENTE</name>
<keyword evidence="2" id="KW-0812">Transmembrane</keyword>
<dbReference type="Pfam" id="PF02397">
    <property type="entry name" value="Bac_transf"/>
    <property type="match status" value="1"/>
</dbReference>
<evidence type="ECO:0000256" key="1">
    <source>
        <dbReference type="ARBA" id="ARBA00006464"/>
    </source>
</evidence>
<dbReference type="RefSeq" id="WP_010757495.1">
    <property type="nucleotide sequence ID" value="NZ_ASWD01000001.1"/>
</dbReference>
<evidence type="ECO:0000313" key="5">
    <source>
        <dbReference type="Proteomes" id="UP000013782"/>
    </source>
</evidence>
<proteinExistence type="inferred from homology"/>
<dbReference type="AlphaFoldDB" id="R2T0M6"/>
<gene>
    <name evidence="4" type="ORF">UAU_02505</name>
</gene>
<keyword evidence="5" id="KW-1185">Reference proteome</keyword>
<feature type="transmembrane region" description="Helical" evidence="2">
    <location>
        <begin position="46"/>
        <end position="67"/>
    </location>
</feature>
<dbReference type="STRING" id="160454.RV10_GL000657"/>
<keyword evidence="2" id="KW-0472">Membrane</keyword>
<dbReference type="InterPro" id="IPR003362">
    <property type="entry name" value="Bact_transf"/>
</dbReference>
<evidence type="ECO:0000259" key="3">
    <source>
        <dbReference type="Pfam" id="PF02397"/>
    </source>
</evidence>
<dbReference type="PATRIC" id="fig|1158607.3.peg.2478"/>